<proteinExistence type="inferred from homology"/>
<comment type="similarity">
    <text evidence="3">Belongs to the fucoxanthin chlorophyll protein family.</text>
</comment>
<evidence type="ECO:0000256" key="4">
    <source>
        <dbReference type="ARBA" id="ARBA00022528"/>
    </source>
</evidence>
<name>A0ABR1G4I1_AURAN</name>
<keyword evidence="4" id="KW-0150">Chloroplast</keyword>
<evidence type="ECO:0000313" key="8">
    <source>
        <dbReference type="EMBL" id="KAK7248226.1"/>
    </source>
</evidence>
<keyword evidence="5" id="KW-0602">Photosynthesis</keyword>
<gene>
    <name evidence="8" type="ORF">SO694_00129021</name>
</gene>
<dbReference type="EMBL" id="JBBJCI010000118">
    <property type="protein sequence ID" value="KAK7248226.1"/>
    <property type="molecule type" value="Genomic_DNA"/>
</dbReference>
<keyword evidence="7" id="KW-0732">Signal</keyword>
<keyword evidence="6" id="KW-0934">Plastid</keyword>
<evidence type="ECO:0000313" key="9">
    <source>
        <dbReference type="Proteomes" id="UP001363151"/>
    </source>
</evidence>
<dbReference type="PANTHER" id="PTHR21649">
    <property type="entry name" value="CHLOROPHYLL A/B BINDING PROTEIN"/>
    <property type="match status" value="1"/>
</dbReference>
<evidence type="ECO:0000256" key="1">
    <source>
        <dbReference type="ARBA" id="ARBA00004022"/>
    </source>
</evidence>
<dbReference type="SUPFAM" id="SSF103511">
    <property type="entry name" value="Chlorophyll a-b binding protein"/>
    <property type="match status" value="1"/>
</dbReference>
<comment type="caution">
    <text evidence="8">The sequence shown here is derived from an EMBL/GenBank/DDBJ whole genome shotgun (WGS) entry which is preliminary data.</text>
</comment>
<organism evidence="8 9">
    <name type="scientific">Aureococcus anophagefferens</name>
    <name type="common">Harmful bloom alga</name>
    <dbReference type="NCBI Taxonomy" id="44056"/>
    <lineage>
        <taxon>Eukaryota</taxon>
        <taxon>Sar</taxon>
        <taxon>Stramenopiles</taxon>
        <taxon>Ochrophyta</taxon>
        <taxon>Pelagophyceae</taxon>
        <taxon>Pelagomonadales</taxon>
        <taxon>Pelagomonadaceae</taxon>
        <taxon>Aureococcus</taxon>
    </lineage>
</organism>
<comment type="subcellular location">
    <subcellularLocation>
        <location evidence="2">Plastid</location>
        <location evidence="2">Chloroplast</location>
    </subcellularLocation>
</comment>
<dbReference type="InterPro" id="IPR001344">
    <property type="entry name" value="Chloro_AB-bd_pln"/>
</dbReference>
<evidence type="ECO:0000256" key="3">
    <source>
        <dbReference type="ARBA" id="ARBA00005933"/>
    </source>
</evidence>
<dbReference type="Proteomes" id="UP001363151">
    <property type="component" value="Unassembled WGS sequence"/>
</dbReference>
<evidence type="ECO:0000256" key="2">
    <source>
        <dbReference type="ARBA" id="ARBA00004229"/>
    </source>
</evidence>
<feature type="signal peptide" evidence="7">
    <location>
        <begin position="1"/>
        <end position="15"/>
    </location>
</feature>
<evidence type="ECO:0000256" key="5">
    <source>
        <dbReference type="ARBA" id="ARBA00022531"/>
    </source>
</evidence>
<evidence type="ECO:0000256" key="7">
    <source>
        <dbReference type="SAM" id="SignalP"/>
    </source>
</evidence>
<evidence type="ECO:0000256" key="6">
    <source>
        <dbReference type="ARBA" id="ARBA00022640"/>
    </source>
</evidence>
<accession>A0ABR1G4I1</accession>
<protein>
    <submittedName>
        <fullName evidence="8">Chlorophyll A-B binding protein</fullName>
    </submittedName>
</protein>
<keyword evidence="9" id="KW-1185">Reference proteome</keyword>
<comment type="function">
    <text evidence="1">The light-harvesting complex (LHC) functions as a light receptor, it captures and delivers excitation energy to photosystems with which it is closely associated. Energy is transferred from the carotenoid and chlorophyll C (or B) to chlorophyll A and the photosynthetic reaction centers where it is used to synthesize ATP and reducing power.</text>
</comment>
<feature type="chain" id="PRO_5046066044" evidence="7">
    <location>
        <begin position="16"/>
        <end position="303"/>
    </location>
</feature>
<dbReference type="Pfam" id="PF00504">
    <property type="entry name" value="Chloroa_b-bind"/>
    <property type="match status" value="1"/>
</dbReference>
<sequence length="303" mass="32397">MNKLVLALSLSTASAFVGPSVVSTPTVVEGAKDELVALAESNTDALGSAIGFWDPLVRRPRPAARALDPPAAARARDARFRALPRSRSNASQGASDLDFFGLELSGRLPAGATVGYLRHAEIKHGRVAMAAFVGYCIQANGIHFPWTPYPGFEEGLSPPEQWAAIPAAGKWQFLVFIGILEALGESFAPGEHYMAGGRPGVFPSLKEPNEEMLSKGVYPFHGFPLDLYDPFGTFANRSPEDKERGLRVEVNNGRLAMLGIFSFISEQKVPGAVPALSGIVKPLPDLEIMGPFVGTDGLQHIFG</sequence>
<reference evidence="8 9" key="1">
    <citation type="submission" date="2024-03" db="EMBL/GenBank/DDBJ databases">
        <title>Aureococcus anophagefferens CCMP1851 and Kratosvirus quantuckense: Draft genome of a second virus-susceptible host strain in the model system.</title>
        <authorList>
            <person name="Chase E."/>
            <person name="Truchon A.R."/>
            <person name="Schepens W."/>
            <person name="Wilhelm S.W."/>
        </authorList>
    </citation>
    <scope>NUCLEOTIDE SEQUENCE [LARGE SCALE GENOMIC DNA]</scope>
    <source>
        <strain evidence="8 9">CCMP1851</strain>
    </source>
</reference>
<dbReference type="InterPro" id="IPR022796">
    <property type="entry name" value="Chloroa_b-bind"/>
</dbReference>
<dbReference type="Gene3D" id="1.10.3460.10">
    <property type="entry name" value="Chlorophyll a/b binding protein domain"/>
    <property type="match status" value="1"/>
</dbReference>